<name>A0AAU9EP36_9FIRM</name>
<evidence type="ECO:0000256" key="3">
    <source>
        <dbReference type="ARBA" id="ARBA00022842"/>
    </source>
</evidence>
<feature type="binding site" evidence="4">
    <location>
        <position position="86"/>
    </location>
    <ligand>
        <name>Mg(2+)</name>
        <dbReference type="ChEBI" id="CHEBI:18420"/>
        <label>1</label>
        <note>catalytic</note>
    </ligand>
</feature>
<dbReference type="GO" id="GO:0006020">
    <property type="term" value="P:inositol metabolic process"/>
    <property type="evidence" value="ECO:0007669"/>
    <property type="project" value="TreeGrafter"/>
</dbReference>
<keyword evidence="6" id="KW-1185">Reference proteome</keyword>
<dbReference type="RefSeq" id="WP_338536557.1">
    <property type="nucleotide sequence ID" value="NZ_AP028654.1"/>
</dbReference>
<dbReference type="PRINTS" id="PR00377">
    <property type="entry name" value="IMPHPHTASES"/>
</dbReference>
<gene>
    <name evidence="5" type="primary">cysQ</name>
    <name evidence="5" type="ORF">HLPR_05560</name>
</gene>
<dbReference type="GO" id="GO:0008934">
    <property type="term" value="F:inositol monophosphate 1-phosphatase activity"/>
    <property type="evidence" value="ECO:0007669"/>
    <property type="project" value="TreeGrafter"/>
</dbReference>
<dbReference type="InterPro" id="IPR020583">
    <property type="entry name" value="Inositol_monoP_metal-BS"/>
</dbReference>
<feature type="binding site" evidence="4">
    <location>
        <position position="87"/>
    </location>
    <ligand>
        <name>Mg(2+)</name>
        <dbReference type="ChEBI" id="CHEBI:18420"/>
        <label>1</label>
        <note>catalytic</note>
    </ligand>
</feature>
<dbReference type="CDD" id="cd01638">
    <property type="entry name" value="CysQ"/>
    <property type="match status" value="1"/>
</dbReference>
<dbReference type="Proteomes" id="UP001321786">
    <property type="component" value="Chromosome"/>
</dbReference>
<keyword evidence="3 4" id="KW-0460">Magnesium</keyword>
<dbReference type="AlphaFoldDB" id="A0AAU9EP36"/>
<dbReference type="PANTHER" id="PTHR20854:SF4">
    <property type="entry name" value="INOSITOL-1-MONOPHOSPHATASE-RELATED"/>
    <property type="match status" value="1"/>
</dbReference>
<dbReference type="KEGG" id="hprf:HLPR_05560"/>
<dbReference type="GO" id="GO:0007165">
    <property type="term" value="P:signal transduction"/>
    <property type="evidence" value="ECO:0007669"/>
    <property type="project" value="TreeGrafter"/>
</dbReference>
<comment type="cofactor">
    <cofactor evidence="4">
        <name>Mg(2+)</name>
        <dbReference type="ChEBI" id="CHEBI:18420"/>
    </cofactor>
</comment>
<reference evidence="5 6" key="1">
    <citation type="submission" date="2023-08" db="EMBL/GenBank/DDBJ databases">
        <title>Helicovermis profunda gen. nov., sp. nov., a novel mesophilic, fermentative bacterium within the Bacillota from a deep-sea hydrothermal vent chimney.</title>
        <authorList>
            <person name="Miyazaki U."/>
            <person name="Mizutani D."/>
            <person name="Hashimoto Y."/>
            <person name="Tame A."/>
            <person name="Sawayama S."/>
            <person name="Miyazaki J."/>
            <person name="Takai K."/>
            <person name="Nakagawa S."/>
        </authorList>
    </citation>
    <scope>NUCLEOTIDE SEQUENCE [LARGE SCALE GENOMIC DNA]</scope>
    <source>
        <strain evidence="5 6">S502</strain>
    </source>
</reference>
<feature type="binding site" evidence="4">
    <location>
        <position position="84"/>
    </location>
    <ligand>
        <name>Mg(2+)</name>
        <dbReference type="ChEBI" id="CHEBI:18420"/>
        <label>1</label>
        <note>catalytic</note>
    </ligand>
</feature>
<evidence type="ECO:0000256" key="2">
    <source>
        <dbReference type="ARBA" id="ARBA00022801"/>
    </source>
</evidence>
<evidence type="ECO:0000313" key="6">
    <source>
        <dbReference type="Proteomes" id="UP001321786"/>
    </source>
</evidence>
<evidence type="ECO:0000313" key="5">
    <source>
        <dbReference type="EMBL" id="BEP28225.1"/>
    </source>
</evidence>
<keyword evidence="1 4" id="KW-0479">Metal-binding</keyword>
<accession>A0AAU9EP36</accession>
<organism evidence="5 6">
    <name type="scientific">Helicovermis profundi</name>
    <dbReference type="NCBI Taxonomy" id="3065157"/>
    <lineage>
        <taxon>Bacteria</taxon>
        <taxon>Bacillati</taxon>
        <taxon>Bacillota</taxon>
        <taxon>Clostridia</taxon>
        <taxon>Helicovermis</taxon>
    </lineage>
</organism>
<evidence type="ECO:0000256" key="1">
    <source>
        <dbReference type="ARBA" id="ARBA00022723"/>
    </source>
</evidence>
<dbReference type="Gene3D" id="3.30.540.10">
    <property type="entry name" value="Fructose-1,6-Bisphosphatase, subunit A, domain 1"/>
    <property type="match status" value="1"/>
</dbReference>
<feature type="binding site" evidence="4">
    <location>
        <position position="211"/>
    </location>
    <ligand>
        <name>Mg(2+)</name>
        <dbReference type="ChEBI" id="CHEBI:18420"/>
        <label>1</label>
        <note>catalytic</note>
    </ligand>
</feature>
<dbReference type="InterPro" id="IPR000760">
    <property type="entry name" value="Inositol_monophosphatase-like"/>
</dbReference>
<dbReference type="SUPFAM" id="SSF56655">
    <property type="entry name" value="Carbohydrate phosphatase"/>
    <property type="match status" value="1"/>
</dbReference>
<dbReference type="Pfam" id="PF00459">
    <property type="entry name" value="Inositol_P"/>
    <property type="match status" value="1"/>
</dbReference>
<protein>
    <submittedName>
        <fullName evidence="5">3'(2'),5'-bisphosphate nucleotidase CysQ</fullName>
    </submittedName>
</protein>
<dbReference type="PANTHER" id="PTHR20854">
    <property type="entry name" value="INOSITOL MONOPHOSPHATASE"/>
    <property type="match status" value="1"/>
</dbReference>
<dbReference type="Gene3D" id="3.40.190.80">
    <property type="match status" value="1"/>
</dbReference>
<dbReference type="EMBL" id="AP028654">
    <property type="protein sequence ID" value="BEP28225.1"/>
    <property type="molecule type" value="Genomic_DNA"/>
</dbReference>
<feature type="binding site" evidence="4">
    <location>
        <position position="67"/>
    </location>
    <ligand>
        <name>Mg(2+)</name>
        <dbReference type="ChEBI" id="CHEBI:18420"/>
        <label>1</label>
        <note>catalytic</note>
    </ligand>
</feature>
<sequence length="260" mass="29622">MNLERELKVAKEISLLAGKKIAEIYSESFDVYYKDDKTPLTKADLEANTIIVTQLKKEFPLYDIISEEDDERRVLSSEFCFIIDPLDGTKEFVKRNDEFTVNIALSYKGEVILGVVYAPMLNELYFATKGNGAFIEKNEIVKKIHVSKRTSNLKVLSSRSHHSKRFEEFKNLNDEKILQATKMGSSLKGCSIAKGEYDVYYNFGNKTNIWDTAAMEIVVKEAGGVFTDLNGKAICYDGKTLKNENGFMILNSMRNELKRE</sequence>
<dbReference type="PROSITE" id="PS00629">
    <property type="entry name" value="IMP_1"/>
    <property type="match status" value="1"/>
</dbReference>
<dbReference type="GO" id="GO:0046872">
    <property type="term" value="F:metal ion binding"/>
    <property type="evidence" value="ECO:0007669"/>
    <property type="project" value="UniProtKB-KW"/>
</dbReference>
<keyword evidence="2" id="KW-0378">Hydrolase</keyword>
<proteinExistence type="predicted"/>
<evidence type="ECO:0000256" key="4">
    <source>
        <dbReference type="PIRSR" id="PIRSR600760-2"/>
    </source>
</evidence>